<dbReference type="GO" id="GO:0043565">
    <property type="term" value="F:sequence-specific DNA binding"/>
    <property type="evidence" value="ECO:0007669"/>
    <property type="project" value="InterPro"/>
</dbReference>
<dbReference type="Gene3D" id="1.10.8.60">
    <property type="match status" value="1"/>
</dbReference>
<dbReference type="Gene3D" id="3.40.50.300">
    <property type="entry name" value="P-loop containing nucleotide triphosphate hydrolases"/>
    <property type="match status" value="1"/>
</dbReference>
<gene>
    <name evidence="6" type="ORF">P3TCK_11824</name>
</gene>
<accession>Q1Z0H4</accession>
<evidence type="ECO:0000256" key="4">
    <source>
        <dbReference type="ARBA" id="ARBA00023163"/>
    </source>
</evidence>
<keyword evidence="1" id="KW-0547">Nucleotide-binding</keyword>
<dbReference type="InterPro" id="IPR003593">
    <property type="entry name" value="AAA+_ATPase"/>
</dbReference>
<dbReference type="InterPro" id="IPR025944">
    <property type="entry name" value="Sigma_54_int_dom_CS"/>
</dbReference>
<proteinExistence type="predicted"/>
<dbReference type="AlphaFoldDB" id="Q1Z0H4"/>
<dbReference type="InterPro" id="IPR045343">
    <property type="entry name" value="VpsR"/>
</dbReference>
<dbReference type="PANTHER" id="PTHR32071">
    <property type="entry name" value="TRANSCRIPTIONAL REGULATORY PROTEIN"/>
    <property type="match status" value="1"/>
</dbReference>
<dbReference type="Pfam" id="PF20161">
    <property type="entry name" value="VpsR"/>
    <property type="match status" value="1"/>
</dbReference>
<evidence type="ECO:0000313" key="6">
    <source>
        <dbReference type="EMBL" id="EAS41998.1"/>
    </source>
</evidence>
<comment type="caution">
    <text evidence="6">The sequence shown here is derived from an EMBL/GenBank/DDBJ whole genome shotgun (WGS) entry which is preliminary data.</text>
</comment>
<dbReference type="InterPro" id="IPR027417">
    <property type="entry name" value="P-loop_NTPase"/>
</dbReference>
<dbReference type="Gene3D" id="1.10.10.60">
    <property type="entry name" value="Homeodomain-like"/>
    <property type="match status" value="1"/>
</dbReference>
<reference evidence="6 7" key="1">
    <citation type="submission" date="2006-03" db="EMBL/GenBank/DDBJ databases">
        <authorList>
            <person name="Bartlett D.H."/>
            <person name="Valle G."/>
            <person name="Lauro F.M."/>
            <person name="Vezzi A."/>
            <person name="Simonato F."/>
            <person name="Eloe E."/>
            <person name="Vitulo N."/>
            <person name="Stratton T.K."/>
            <person name="D'angelo M."/>
            <person name="Ferriera S."/>
            <person name="Johnson J."/>
            <person name="Kravitz S."/>
            <person name="Beeson K."/>
            <person name="Sutton G."/>
            <person name="Rogers Y."/>
            <person name="Friedman R."/>
            <person name="Frazier M."/>
            <person name="Venter J.C."/>
        </authorList>
    </citation>
    <scope>NUCLEOTIDE SEQUENCE [LARGE SCALE GENOMIC DNA]</scope>
    <source>
        <strain evidence="6 7">3TCK</strain>
    </source>
</reference>
<organism evidence="6 7">
    <name type="scientific">Photobacterium profundum 3TCK</name>
    <dbReference type="NCBI Taxonomy" id="314280"/>
    <lineage>
        <taxon>Bacteria</taxon>
        <taxon>Pseudomonadati</taxon>
        <taxon>Pseudomonadota</taxon>
        <taxon>Gammaproteobacteria</taxon>
        <taxon>Vibrionales</taxon>
        <taxon>Vibrionaceae</taxon>
        <taxon>Photobacterium</taxon>
    </lineage>
</organism>
<dbReference type="InterPro" id="IPR002197">
    <property type="entry name" value="HTH_Fis"/>
</dbReference>
<dbReference type="EMBL" id="AAPH01000026">
    <property type="protein sequence ID" value="EAS41998.1"/>
    <property type="molecule type" value="Genomic_DNA"/>
</dbReference>
<dbReference type="Proteomes" id="UP000003789">
    <property type="component" value="Unassembled WGS sequence"/>
</dbReference>
<dbReference type="SUPFAM" id="SSF46689">
    <property type="entry name" value="Homeodomain-like"/>
    <property type="match status" value="1"/>
</dbReference>
<dbReference type="Pfam" id="PF00158">
    <property type="entry name" value="Sigma54_activat"/>
    <property type="match status" value="1"/>
</dbReference>
<dbReference type="Pfam" id="PF02954">
    <property type="entry name" value="HTH_8"/>
    <property type="match status" value="1"/>
</dbReference>
<evidence type="ECO:0000313" key="7">
    <source>
        <dbReference type="Proteomes" id="UP000003789"/>
    </source>
</evidence>
<dbReference type="InterPro" id="IPR011006">
    <property type="entry name" value="CheY-like_superfamily"/>
</dbReference>
<evidence type="ECO:0000256" key="1">
    <source>
        <dbReference type="ARBA" id="ARBA00022741"/>
    </source>
</evidence>
<dbReference type="PANTHER" id="PTHR32071:SF120">
    <property type="entry name" value="TRANSCRIPTIONAL REGULATOR-RELATED"/>
    <property type="match status" value="1"/>
</dbReference>
<keyword evidence="2" id="KW-0067">ATP-binding</keyword>
<evidence type="ECO:0000256" key="3">
    <source>
        <dbReference type="ARBA" id="ARBA00023015"/>
    </source>
</evidence>
<dbReference type="GO" id="GO:0005524">
    <property type="term" value="F:ATP binding"/>
    <property type="evidence" value="ECO:0007669"/>
    <property type="project" value="UniProtKB-KW"/>
</dbReference>
<name>Q1Z0H4_9GAMM</name>
<dbReference type="SUPFAM" id="SSF52540">
    <property type="entry name" value="P-loop containing nucleoside triphosphate hydrolases"/>
    <property type="match status" value="1"/>
</dbReference>
<dbReference type="CDD" id="cd00009">
    <property type="entry name" value="AAA"/>
    <property type="match status" value="1"/>
</dbReference>
<evidence type="ECO:0000256" key="2">
    <source>
        <dbReference type="ARBA" id="ARBA00022840"/>
    </source>
</evidence>
<keyword evidence="4" id="KW-0804">Transcription</keyword>
<dbReference type="Pfam" id="PF25601">
    <property type="entry name" value="AAA_lid_14"/>
    <property type="match status" value="1"/>
</dbReference>
<sequence length="458" mass="51554">MYIDSVVISMVTQSKNKSINGRLVAIGCNYEPWIALLEQSGWKTHCCYDLRTADAILEEYSPCICIVDLSNNDFSLNSISLRANKTKQVRWIALIKKEQLETDAICQFINNYCVDYFSMPIPSTLLLDTVGHQLGMLEIEAKSWVEVTSQHDMGLYGDSKSVKQLRDMVRRVASTEVNVFLTGENGTGKELIAKSIHNLSKRKNAPFINVNCGSLTSDEEKIAFLNSATKLHDDEKPKFNGTILLDNVEELSKELQDELLRYLQAPAGESINEDANCDIRIVVSSSADLEIAVANGEFSKELYYRLNVFHIKVPTLRERGSDIYLLAEKFLGQFSNEYNTLASSFSEDSKQLLLRYSWPGNVRELMNQVKRAALLAEGSEVKAEHFDLPSKSNLKQSLRNIKDEAEKDVLVAVLETHRGQVASAAKDLGVSRATMYRLLNKHNIVPDVRYYNNGQMGE</sequence>
<dbReference type="SUPFAM" id="SSF52172">
    <property type="entry name" value="CheY-like"/>
    <property type="match status" value="1"/>
</dbReference>
<evidence type="ECO:0000259" key="5">
    <source>
        <dbReference type="PROSITE" id="PS50045"/>
    </source>
</evidence>
<dbReference type="PROSITE" id="PS50045">
    <property type="entry name" value="SIGMA54_INTERACT_4"/>
    <property type="match status" value="1"/>
</dbReference>
<feature type="domain" description="Sigma-54 factor interaction" evidence="5">
    <location>
        <begin position="155"/>
        <end position="374"/>
    </location>
</feature>
<dbReference type="GO" id="GO:0006355">
    <property type="term" value="P:regulation of DNA-templated transcription"/>
    <property type="evidence" value="ECO:0007669"/>
    <property type="project" value="InterPro"/>
</dbReference>
<dbReference type="PRINTS" id="PR01590">
    <property type="entry name" value="HTHFIS"/>
</dbReference>
<dbReference type="InterPro" id="IPR058031">
    <property type="entry name" value="AAA_lid_NorR"/>
</dbReference>
<dbReference type="InterPro" id="IPR002078">
    <property type="entry name" value="Sigma_54_int"/>
</dbReference>
<dbReference type="HOGENOM" id="CLU_000445_0_6_6"/>
<dbReference type="InterPro" id="IPR009057">
    <property type="entry name" value="Homeodomain-like_sf"/>
</dbReference>
<dbReference type="PROSITE" id="PS00688">
    <property type="entry name" value="SIGMA54_INTERACT_3"/>
    <property type="match status" value="1"/>
</dbReference>
<keyword evidence="3" id="KW-0805">Transcription regulation</keyword>
<protein>
    <submittedName>
        <fullName evidence="6">Hypothetical sigma-54 dependent transcriptional regulator</fullName>
    </submittedName>
</protein>
<dbReference type="SMART" id="SM00382">
    <property type="entry name" value="AAA"/>
    <property type="match status" value="1"/>
</dbReference>